<feature type="region of interest" description="Disordered" evidence="10">
    <location>
        <begin position="1"/>
        <end position="61"/>
    </location>
</feature>
<evidence type="ECO:0000256" key="7">
    <source>
        <dbReference type="ARBA" id="ARBA00025213"/>
    </source>
</evidence>
<feature type="compositionally biased region" description="Polar residues" evidence="10">
    <location>
        <begin position="7"/>
        <end position="28"/>
    </location>
</feature>
<dbReference type="GO" id="GO:0008360">
    <property type="term" value="P:regulation of cell shape"/>
    <property type="evidence" value="ECO:0007669"/>
    <property type="project" value="InterPro"/>
</dbReference>
<evidence type="ECO:0000313" key="11">
    <source>
        <dbReference type="Proteomes" id="UP001652624"/>
    </source>
</evidence>
<keyword evidence="3" id="KW-0963">Cytoplasm</keyword>
<sequence length="283" mass="32540">MTDAPLDSSQAECNGDTLSENRPFSITEISKKAHEVDGTPAHYREEPHLEEGLPTAGSKEKGEIAQSNEILNQSMEEEMLQENLEEHLFIVHKAITDLSLQEASVDDMTFREGQQWGTIPLAGSHQEPSRPAERIAEYPQEEKEEAEENRAQQTTEIEWLGFEKPKQIHMLPSEYHGEQEVWAEDISEDEDDCNEEEDEVREMELQKEMKVYSQFKEGGKESEDSALRIPCSQPVIPEELPAFGRKSDISRNAYSRYNTISYRKIRKGNTKQRIDEFESMMNL</sequence>
<dbReference type="Gene3D" id="6.10.360.10">
    <property type="match status" value="1"/>
</dbReference>
<dbReference type="GO" id="GO:0033269">
    <property type="term" value="C:internode region of axon"/>
    <property type="evidence" value="ECO:0007669"/>
    <property type="project" value="TreeGrafter"/>
</dbReference>
<evidence type="ECO:0000256" key="2">
    <source>
        <dbReference type="ARBA" id="ARBA00011216"/>
    </source>
</evidence>
<dbReference type="Pfam" id="PF20491">
    <property type="entry name" value="Ermin"/>
    <property type="match status" value="1"/>
</dbReference>
<feature type="compositionally biased region" description="Basic and acidic residues" evidence="10">
    <location>
        <begin position="127"/>
        <end position="136"/>
    </location>
</feature>
<feature type="region of interest" description="Disordered" evidence="10">
    <location>
        <begin position="120"/>
        <end position="152"/>
    </location>
</feature>
<dbReference type="RefSeq" id="XP_007524362.1">
    <property type="nucleotide sequence ID" value="XM_007524300.3"/>
</dbReference>
<dbReference type="GO" id="GO:0001763">
    <property type="term" value="P:morphogenesis of a branching structure"/>
    <property type="evidence" value="ECO:0007669"/>
    <property type="project" value="TreeGrafter"/>
</dbReference>
<organism evidence="11 12">
    <name type="scientific">Erinaceus europaeus</name>
    <name type="common">Western European hedgehog</name>
    <dbReference type="NCBI Taxonomy" id="9365"/>
    <lineage>
        <taxon>Eukaryota</taxon>
        <taxon>Metazoa</taxon>
        <taxon>Chordata</taxon>
        <taxon>Craniata</taxon>
        <taxon>Vertebrata</taxon>
        <taxon>Euteleostomi</taxon>
        <taxon>Mammalia</taxon>
        <taxon>Eutheria</taxon>
        <taxon>Laurasiatheria</taxon>
        <taxon>Eulipotyphla</taxon>
        <taxon>Erinaceidae</taxon>
        <taxon>Erinaceinae</taxon>
        <taxon>Erinaceus</taxon>
    </lineage>
</organism>
<dbReference type="AlphaFoldDB" id="A0A1S2ZTM2"/>
<dbReference type="GO" id="GO:0033270">
    <property type="term" value="C:paranode region of axon"/>
    <property type="evidence" value="ECO:0007669"/>
    <property type="project" value="TreeGrafter"/>
</dbReference>
<evidence type="ECO:0000256" key="4">
    <source>
        <dbReference type="ARBA" id="ARBA00022553"/>
    </source>
</evidence>
<dbReference type="OrthoDB" id="9947518at2759"/>
<gene>
    <name evidence="12" type="primary">ERMN</name>
</gene>
<dbReference type="Proteomes" id="UP001652624">
    <property type="component" value="Chromosome 18"/>
</dbReference>
<dbReference type="InterPro" id="IPR045346">
    <property type="entry name" value="Ermin"/>
</dbReference>
<dbReference type="GO" id="GO:0005938">
    <property type="term" value="C:cell cortex"/>
    <property type="evidence" value="ECO:0007669"/>
    <property type="project" value="TreeGrafter"/>
</dbReference>
<dbReference type="GO" id="GO:0030175">
    <property type="term" value="C:filopodium"/>
    <property type="evidence" value="ECO:0007669"/>
    <property type="project" value="TreeGrafter"/>
</dbReference>
<evidence type="ECO:0000256" key="8">
    <source>
        <dbReference type="ARBA" id="ARBA00026168"/>
    </source>
</evidence>
<name>A0A1S2ZTM2_ERIEU</name>
<dbReference type="GO" id="GO:0051015">
    <property type="term" value="F:actin filament binding"/>
    <property type="evidence" value="ECO:0007669"/>
    <property type="project" value="InterPro"/>
</dbReference>
<dbReference type="GO" id="GO:0007015">
    <property type="term" value="P:actin filament organization"/>
    <property type="evidence" value="ECO:0007669"/>
    <property type="project" value="InterPro"/>
</dbReference>
<dbReference type="GO" id="GO:0043209">
    <property type="term" value="C:myelin sheath"/>
    <property type="evidence" value="ECO:0007669"/>
    <property type="project" value="TreeGrafter"/>
</dbReference>
<evidence type="ECO:0000256" key="6">
    <source>
        <dbReference type="ARBA" id="ARBA00023212"/>
    </source>
</evidence>
<feature type="compositionally biased region" description="Basic and acidic residues" evidence="10">
    <location>
        <begin position="29"/>
        <end position="51"/>
    </location>
</feature>
<dbReference type="GO" id="GO:0043025">
    <property type="term" value="C:neuronal cell body"/>
    <property type="evidence" value="ECO:0007669"/>
    <property type="project" value="TreeGrafter"/>
</dbReference>
<comment type="function">
    <text evidence="7">Plays a role in cytoskeletal rearrangements during the late wrapping and/or compaction phases of myelinogenesis as well as in maintenance and stability of myelin sheath in the adult. May play an important role in late-stage oligodendroglia maturation, myelin/Ranvier node formation during CNS development, and in the maintenance and plasticity of related structures in the mature CNS.</text>
</comment>
<evidence type="ECO:0000256" key="5">
    <source>
        <dbReference type="ARBA" id="ARBA00023203"/>
    </source>
</evidence>
<dbReference type="InterPro" id="IPR008954">
    <property type="entry name" value="Moesin_tail_sf"/>
</dbReference>
<evidence type="ECO:0000313" key="12">
    <source>
        <dbReference type="RefSeq" id="XP_007524362.1"/>
    </source>
</evidence>
<dbReference type="GO" id="GO:0031344">
    <property type="term" value="P:regulation of cell projection organization"/>
    <property type="evidence" value="ECO:0007669"/>
    <property type="project" value="TreeGrafter"/>
</dbReference>
<comment type="subunit">
    <text evidence="2">Binds actin.</text>
</comment>
<dbReference type="CTD" id="57471"/>
<evidence type="ECO:0000256" key="9">
    <source>
        <dbReference type="ARBA" id="ARBA00031224"/>
    </source>
</evidence>
<protein>
    <recommendedName>
        <fullName evidence="8">Ermin</fullName>
    </recommendedName>
    <alternativeName>
        <fullName evidence="9">Juxtanodin</fullName>
    </alternativeName>
</protein>
<evidence type="ECO:0000256" key="3">
    <source>
        <dbReference type="ARBA" id="ARBA00022490"/>
    </source>
</evidence>
<comment type="subcellular location">
    <subcellularLocation>
        <location evidence="1">Cytoplasm</location>
        <location evidence="1">Cytoskeleton</location>
    </subcellularLocation>
</comment>
<dbReference type="STRING" id="9365.ENSEEUP00000012727"/>
<evidence type="ECO:0000256" key="10">
    <source>
        <dbReference type="SAM" id="MobiDB-lite"/>
    </source>
</evidence>
<keyword evidence="11" id="KW-1185">Reference proteome</keyword>
<keyword evidence="5" id="KW-0009">Actin-binding</keyword>
<dbReference type="eggNOG" id="KOG2030">
    <property type="taxonomic scope" value="Eukaryota"/>
</dbReference>
<dbReference type="PANTHER" id="PTHR47137:SF1">
    <property type="entry name" value="ERMIN"/>
    <property type="match status" value="1"/>
</dbReference>
<dbReference type="PANTHER" id="PTHR47137">
    <property type="entry name" value="ERMIN"/>
    <property type="match status" value="1"/>
</dbReference>
<keyword evidence="4" id="KW-0597">Phosphoprotein</keyword>
<proteinExistence type="predicted"/>
<dbReference type="SUPFAM" id="SSF48678">
    <property type="entry name" value="Moesin tail domain"/>
    <property type="match status" value="1"/>
</dbReference>
<dbReference type="FunCoup" id="A0A1S2ZTM2">
    <property type="interactions" value="225"/>
</dbReference>
<accession>A0A1S2ZTM2</accession>
<dbReference type="InParanoid" id="A0A1S2ZTM2"/>
<evidence type="ECO:0000256" key="1">
    <source>
        <dbReference type="ARBA" id="ARBA00004245"/>
    </source>
</evidence>
<keyword evidence="6" id="KW-0206">Cytoskeleton</keyword>
<dbReference type="GO" id="GO:0005856">
    <property type="term" value="C:cytoskeleton"/>
    <property type="evidence" value="ECO:0007669"/>
    <property type="project" value="UniProtKB-SubCell"/>
</dbReference>
<dbReference type="GeneID" id="103114598"/>
<reference evidence="12" key="1">
    <citation type="submission" date="2025-08" db="UniProtKB">
        <authorList>
            <consortium name="RefSeq"/>
        </authorList>
    </citation>
    <scope>IDENTIFICATION</scope>
</reference>
<dbReference type="GO" id="GO:0070062">
    <property type="term" value="C:extracellular exosome"/>
    <property type="evidence" value="ECO:0007669"/>
    <property type="project" value="TreeGrafter"/>
</dbReference>